<dbReference type="EMBL" id="CM056816">
    <property type="protein sequence ID" value="KAJ8633919.1"/>
    <property type="molecule type" value="Genomic_DNA"/>
</dbReference>
<dbReference type="Proteomes" id="UP001234297">
    <property type="component" value="Chromosome 8"/>
</dbReference>
<protein>
    <submittedName>
        <fullName evidence="1">Uncharacterized protein</fullName>
    </submittedName>
</protein>
<gene>
    <name evidence="1" type="ORF">MRB53_027255</name>
</gene>
<reference evidence="1 2" key="1">
    <citation type="journal article" date="2022" name="Hortic Res">
        <title>A haplotype resolved chromosomal level avocado genome allows analysis of novel avocado genes.</title>
        <authorList>
            <person name="Nath O."/>
            <person name="Fletcher S.J."/>
            <person name="Hayward A."/>
            <person name="Shaw L.M."/>
            <person name="Masouleh A.K."/>
            <person name="Furtado A."/>
            <person name="Henry R.J."/>
            <person name="Mitter N."/>
        </authorList>
    </citation>
    <scope>NUCLEOTIDE SEQUENCE [LARGE SCALE GENOMIC DNA]</scope>
    <source>
        <strain evidence="2">cv. Hass</strain>
    </source>
</reference>
<evidence type="ECO:0000313" key="1">
    <source>
        <dbReference type="EMBL" id="KAJ8633919.1"/>
    </source>
</evidence>
<sequence>MFAIGKTKYYTQEKIEMLMEIFGHPESGLCPFPPDRFPRNFARFLIWNSNRPPDKAPEFVRFWSFSHRYLFFCSEFADRS</sequence>
<organism evidence="1 2">
    <name type="scientific">Persea americana</name>
    <name type="common">Avocado</name>
    <dbReference type="NCBI Taxonomy" id="3435"/>
    <lineage>
        <taxon>Eukaryota</taxon>
        <taxon>Viridiplantae</taxon>
        <taxon>Streptophyta</taxon>
        <taxon>Embryophyta</taxon>
        <taxon>Tracheophyta</taxon>
        <taxon>Spermatophyta</taxon>
        <taxon>Magnoliopsida</taxon>
        <taxon>Magnoliidae</taxon>
        <taxon>Laurales</taxon>
        <taxon>Lauraceae</taxon>
        <taxon>Persea</taxon>
    </lineage>
</organism>
<keyword evidence="2" id="KW-1185">Reference proteome</keyword>
<proteinExistence type="predicted"/>
<accession>A0ACC2LKG5</accession>
<evidence type="ECO:0000313" key="2">
    <source>
        <dbReference type="Proteomes" id="UP001234297"/>
    </source>
</evidence>
<comment type="caution">
    <text evidence="1">The sequence shown here is derived from an EMBL/GenBank/DDBJ whole genome shotgun (WGS) entry which is preliminary data.</text>
</comment>
<name>A0ACC2LKG5_PERAE</name>